<accession>A0A4Q2DJM3</accession>
<dbReference type="InterPro" id="IPR001810">
    <property type="entry name" value="F-box_dom"/>
</dbReference>
<keyword evidence="3" id="KW-1185">Reference proteome</keyword>
<name>A0A4Q2DJM3_9AGAR</name>
<comment type="caution">
    <text evidence="2">The sequence shown here is derived from an EMBL/GenBank/DDBJ whole genome shotgun (WGS) entry which is preliminary data.</text>
</comment>
<dbReference type="EMBL" id="SDEE01000159">
    <property type="protein sequence ID" value="RXW20240.1"/>
    <property type="molecule type" value="Genomic_DNA"/>
</dbReference>
<dbReference type="OrthoDB" id="3248197at2759"/>
<evidence type="ECO:0000313" key="2">
    <source>
        <dbReference type="EMBL" id="RXW20240.1"/>
    </source>
</evidence>
<sequence>MDSPFSEYLDSGYSPSDAEIPLIKAFIQQKLDVICSIDKEIKDIEDSLATLKARRKSNKIFIRKHQALIAPIKLLPPDILSTIFLACLPVIESTEAAMTPNHPTVMISHVCRQWRQLAFDTPLLWSRIQLVLPSVNCEPYFPNEADHANRETAALFDSVVQRLFDATTIWLSRSKGCPLSILMEASEGAGGGFITPQLKILEGSILMGSGKLVSLLLSESKRWEQVRFKLGIIGNNPKSQLSRLLFLNPQDVPILRKASVVINLLEDLEVPINPTVEPTRLWDGIAMGTIHGQALQSLTLACPKAATKLKTLQGGKG</sequence>
<dbReference type="STRING" id="2316362.A0A4Q2DJM3"/>
<protein>
    <recommendedName>
        <fullName evidence="1">F-box domain-containing protein</fullName>
    </recommendedName>
</protein>
<feature type="domain" description="F-box" evidence="1">
    <location>
        <begin position="74"/>
        <end position="128"/>
    </location>
</feature>
<dbReference type="Gene3D" id="1.20.1280.50">
    <property type="match status" value="1"/>
</dbReference>
<organism evidence="2 3">
    <name type="scientific">Candolleomyces aberdarensis</name>
    <dbReference type="NCBI Taxonomy" id="2316362"/>
    <lineage>
        <taxon>Eukaryota</taxon>
        <taxon>Fungi</taxon>
        <taxon>Dikarya</taxon>
        <taxon>Basidiomycota</taxon>
        <taxon>Agaricomycotina</taxon>
        <taxon>Agaricomycetes</taxon>
        <taxon>Agaricomycetidae</taxon>
        <taxon>Agaricales</taxon>
        <taxon>Agaricineae</taxon>
        <taxon>Psathyrellaceae</taxon>
        <taxon>Candolleomyces</taxon>
    </lineage>
</organism>
<dbReference type="Proteomes" id="UP000290288">
    <property type="component" value="Unassembled WGS sequence"/>
</dbReference>
<gene>
    <name evidence="2" type="ORF">EST38_g5615</name>
</gene>
<evidence type="ECO:0000259" key="1">
    <source>
        <dbReference type="Pfam" id="PF12937"/>
    </source>
</evidence>
<proteinExistence type="predicted"/>
<dbReference type="AlphaFoldDB" id="A0A4Q2DJM3"/>
<dbReference type="Pfam" id="PF12937">
    <property type="entry name" value="F-box-like"/>
    <property type="match status" value="1"/>
</dbReference>
<evidence type="ECO:0000313" key="3">
    <source>
        <dbReference type="Proteomes" id="UP000290288"/>
    </source>
</evidence>
<reference evidence="2 3" key="1">
    <citation type="submission" date="2019-01" db="EMBL/GenBank/DDBJ databases">
        <title>Draft genome sequence of Psathyrella aberdarensis IHI B618.</title>
        <authorList>
            <person name="Buettner E."/>
            <person name="Kellner H."/>
        </authorList>
    </citation>
    <scope>NUCLEOTIDE SEQUENCE [LARGE SCALE GENOMIC DNA]</scope>
    <source>
        <strain evidence="2 3">IHI B618</strain>
    </source>
</reference>